<evidence type="ECO:0000256" key="1">
    <source>
        <dbReference type="SAM" id="MobiDB-lite"/>
    </source>
</evidence>
<proteinExistence type="predicted"/>
<organism evidence="2">
    <name type="scientific">Tanacetum cinerariifolium</name>
    <name type="common">Dalmatian daisy</name>
    <name type="synonym">Chrysanthemum cinerariifolium</name>
    <dbReference type="NCBI Taxonomy" id="118510"/>
    <lineage>
        <taxon>Eukaryota</taxon>
        <taxon>Viridiplantae</taxon>
        <taxon>Streptophyta</taxon>
        <taxon>Embryophyta</taxon>
        <taxon>Tracheophyta</taxon>
        <taxon>Spermatophyta</taxon>
        <taxon>Magnoliopsida</taxon>
        <taxon>eudicotyledons</taxon>
        <taxon>Gunneridae</taxon>
        <taxon>Pentapetalae</taxon>
        <taxon>asterids</taxon>
        <taxon>campanulids</taxon>
        <taxon>Asterales</taxon>
        <taxon>Asteraceae</taxon>
        <taxon>Asteroideae</taxon>
        <taxon>Anthemideae</taxon>
        <taxon>Anthemidinae</taxon>
        <taxon>Tanacetum</taxon>
    </lineage>
</organism>
<feature type="compositionally biased region" description="Low complexity" evidence="1">
    <location>
        <begin position="90"/>
        <end position="100"/>
    </location>
</feature>
<reference evidence="2" key="1">
    <citation type="journal article" date="2019" name="Sci. Rep.">
        <title>Draft genome of Tanacetum cinerariifolium, the natural source of mosquito coil.</title>
        <authorList>
            <person name="Yamashiro T."/>
            <person name="Shiraishi A."/>
            <person name="Satake H."/>
            <person name="Nakayama K."/>
        </authorList>
    </citation>
    <scope>NUCLEOTIDE SEQUENCE</scope>
</reference>
<comment type="caution">
    <text evidence="2">The sequence shown here is derived from an EMBL/GenBank/DDBJ whole genome shotgun (WGS) entry which is preliminary data.</text>
</comment>
<evidence type="ECO:0000313" key="2">
    <source>
        <dbReference type="EMBL" id="GFA94181.1"/>
    </source>
</evidence>
<name>A0A699KK81_TANCI</name>
<protein>
    <submittedName>
        <fullName evidence="2">E3 ubiquitin-protein ligase ORTHRUS 2-like</fullName>
    </submittedName>
</protein>
<dbReference type="EMBL" id="BKCJ010518646">
    <property type="protein sequence ID" value="GFA94181.1"/>
    <property type="molecule type" value="Genomic_DNA"/>
</dbReference>
<sequence length="106" mass="11427">AVKEVAKTEAVAKSPKVNKKRKVGQADNAPNKKLHEETDTLMGDAVIDTANEINDASVQPESVEIEEPKVEKLAKGGKKTTKQKKDVEAKSSTPSSPASRTRSKMI</sequence>
<feature type="non-terminal residue" evidence="2">
    <location>
        <position position="1"/>
    </location>
</feature>
<feature type="region of interest" description="Disordered" evidence="1">
    <location>
        <begin position="54"/>
        <end position="106"/>
    </location>
</feature>
<accession>A0A699KK81</accession>
<feature type="region of interest" description="Disordered" evidence="1">
    <location>
        <begin position="1"/>
        <end position="39"/>
    </location>
</feature>
<gene>
    <name evidence="2" type="ORF">Tci_666153</name>
</gene>
<dbReference type="AlphaFoldDB" id="A0A699KK81"/>